<keyword evidence="4" id="KW-1185">Reference proteome</keyword>
<dbReference type="KEGG" id="mana:MAMMFC1_02012"/>
<dbReference type="InterPro" id="IPR052913">
    <property type="entry name" value="Glycopeptide_resist_protein"/>
</dbReference>
<accession>A0A348AJT6</accession>
<dbReference type="OrthoDB" id="9797191at2"/>
<keyword evidence="1" id="KW-0732">Signal</keyword>
<organism evidence="3 4">
    <name type="scientific">Methylomusa anaerophila</name>
    <dbReference type="NCBI Taxonomy" id="1930071"/>
    <lineage>
        <taxon>Bacteria</taxon>
        <taxon>Bacillati</taxon>
        <taxon>Bacillota</taxon>
        <taxon>Negativicutes</taxon>
        <taxon>Selenomonadales</taxon>
        <taxon>Sporomusaceae</taxon>
        <taxon>Methylomusa</taxon>
    </lineage>
</organism>
<dbReference type="AlphaFoldDB" id="A0A348AJT6"/>
<name>A0A348AJT6_9FIRM</name>
<evidence type="ECO:0000256" key="1">
    <source>
        <dbReference type="ARBA" id="ARBA00022729"/>
    </source>
</evidence>
<dbReference type="RefSeq" id="WP_126308365.1">
    <property type="nucleotide sequence ID" value="NZ_AP018449.1"/>
</dbReference>
<evidence type="ECO:0000313" key="3">
    <source>
        <dbReference type="EMBL" id="BBB91334.1"/>
    </source>
</evidence>
<dbReference type="Proteomes" id="UP000276437">
    <property type="component" value="Chromosome"/>
</dbReference>
<dbReference type="Pfam" id="PF04294">
    <property type="entry name" value="VanW"/>
    <property type="match status" value="1"/>
</dbReference>
<dbReference type="SMART" id="SM01208">
    <property type="entry name" value="G5"/>
    <property type="match status" value="1"/>
</dbReference>
<dbReference type="PANTHER" id="PTHR35788">
    <property type="entry name" value="EXPORTED PROTEIN-RELATED"/>
    <property type="match status" value="1"/>
</dbReference>
<dbReference type="InterPro" id="IPR007391">
    <property type="entry name" value="Vancomycin_resist_VanW"/>
</dbReference>
<protein>
    <submittedName>
        <fullName evidence="3">Vancomycin B-type resistance protein VanW</fullName>
    </submittedName>
</protein>
<gene>
    <name evidence="3" type="primary">vanW_1</name>
    <name evidence="3" type="ORF">MAMMFC1_02012</name>
</gene>
<dbReference type="Pfam" id="PF07501">
    <property type="entry name" value="G5"/>
    <property type="match status" value="1"/>
</dbReference>
<dbReference type="InterPro" id="IPR011098">
    <property type="entry name" value="G5_dom"/>
</dbReference>
<feature type="domain" description="G5" evidence="2">
    <location>
        <begin position="362"/>
        <end position="442"/>
    </location>
</feature>
<evidence type="ECO:0000259" key="2">
    <source>
        <dbReference type="PROSITE" id="PS51109"/>
    </source>
</evidence>
<dbReference type="PANTHER" id="PTHR35788:SF1">
    <property type="entry name" value="EXPORTED PROTEIN"/>
    <property type="match status" value="1"/>
</dbReference>
<sequence length="453" mass="50117">MKRRVVLPAAILTILILAGLGWMLRPLFASEVYAGVTVANIDVGGKTCDEVAQILLMWQKDHLDKPILLSHNDLVFRLEPQNIDFSIDAASTAETAWKFGREGSWWERLKNIRHAKQQGYLVPLKIKYNENKLDDIFRQLQEMVEQPPQNATLSLLKGGLVPEQAGKQLDIPLLRDQVLAALNRLEAGSISLPVKAVNPDITAADIAENNIKEPISVYTTTFSPEDVNRTANIKLAAQKINGWMIHSGQVFSFNDIVGPREKPQGFKEAMEIINGEFVPGIGGGICQVSSTLYNAVLMAGLDIVERTNHSKPLVYVPLGRDATVVYGLLDFKFLNNSSAPLMIMAETSGNKLYIGIFGQRSPEKTIEIVTAEKQTIEPTVIKKADPDLPMGGSKVEKQGKPGYEVTTIRLTRDATGHEIRREVLSKDRYLPDNTVMRVGLQAKPVQKADDSKD</sequence>
<dbReference type="PROSITE" id="PS51109">
    <property type="entry name" value="G5"/>
    <property type="match status" value="1"/>
</dbReference>
<dbReference type="InterPro" id="IPR022029">
    <property type="entry name" value="YoaR-like_PG-bd"/>
</dbReference>
<dbReference type="Pfam" id="PF12229">
    <property type="entry name" value="PG_binding_4"/>
    <property type="match status" value="1"/>
</dbReference>
<proteinExistence type="predicted"/>
<evidence type="ECO:0000313" key="4">
    <source>
        <dbReference type="Proteomes" id="UP000276437"/>
    </source>
</evidence>
<dbReference type="EMBL" id="AP018449">
    <property type="protein sequence ID" value="BBB91334.1"/>
    <property type="molecule type" value="Genomic_DNA"/>
</dbReference>
<dbReference type="Gene3D" id="2.20.230.10">
    <property type="entry name" value="Resuscitation-promoting factor rpfb"/>
    <property type="match status" value="1"/>
</dbReference>
<reference evidence="3 4" key="1">
    <citation type="journal article" date="2018" name="Int. J. Syst. Evol. Microbiol.">
        <title>Methylomusa anaerophila gen. nov., sp. nov., an anaerobic methanol-utilizing bacterium isolated from a microbial fuel cell.</title>
        <authorList>
            <person name="Amano N."/>
            <person name="Yamamuro A."/>
            <person name="Miyahara M."/>
            <person name="Kouzuma A."/>
            <person name="Abe T."/>
            <person name="Watanabe K."/>
        </authorList>
    </citation>
    <scope>NUCLEOTIDE SEQUENCE [LARGE SCALE GENOMIC DNA]</scope>
    <source>
        <strain evidence="3 4">MMFC1</strain>
    </source>
</reference>